<dbReference type="EMBL" id="CAJOBC010000047">
    <property type="protein sequence ID" value="CAF3525595.1"/>
    <property type="molecule type" value="Genomic_DNA"/>
</dbReference>
<dbReference type="SMART" id="SM00028">
    <property type="entry name" value="TPR"/>
    <property type="match status" value="1"/>
</dbReference>
<evidence type="ECO:0000313" key="7">
    <source>
        <dbReference type="Proteomes" id="UP000663829"/>
    </source>
</evidence>
<dbReference type="SUPFAM" id="SSF48452">
    <property type="entry name" value="TPR-like"/>
    <property type="match status" value="1"/>
</dbReference>
<protein>
    <recommendedName>
        <fullName evidence="4">Kinesin light chain</fullName>
    </recommendedName>
</protein>
<feature type="repeat" description="TPR" evidence="3">
    <location>
        <begin position="93"/>
        <end position="126"/>
    </location>
</feature>
<keyword evidence="4" id="KW-0505">Motor protein</keyword>
<dbReference type="GO" id="GO:0005874">
    <property type="term" value="C:microtubule"/>
    <property type="evidence" value="ECO:0007669"/>
    <property type="project" value="UniProtKB-UniRule"/>
</dbReference>
<comment type="subcellular location">
    <subcellularLocation>
        <location evidence="4">Cytoplasm</location>
        <location evidence="4">Cytoskeleton</location>
    </subcellularLocation>
</comment>
<dbReference type="OrthoDB" id="9991317at2759"/>
<keyword evidence="4" id="KW-0963">Cytoplasm</keyword>
<proteinExistence type="inferred from homology"/>
<comment type="function">
    <text evidence="4">Kinesin is a microtubule-associated force-producing protein that play a role in organelle transport.</text>
</comment>
<dbReference type="Gene3D" id="1.25.40.10">
    <property type="entry name" value="Tetratricopeptide repeat domain"/>
    <property type="match status" value="1"/>
</dbReference>
<dbReference type="InterPro" id="IPR019734">
    <property type="entry name" value="TPR_rpt"/>
</dbReference>
<dbReference type="GO" id="GO:0005871">
    <property type="term" value="C:kinesin complex"/>
    <property type="evidence" value="ECO:0007669"/>
    <property type="project" value="UniProtKB-UniRule"/>
</dbReference>
<organism evidence="5 7">
    <name type="scientific">Didymodactylos carnosus</name>
    <dbReference type="NCBI Taxonomy" id="1234261"/>
    <lineage>
        <taxon>Eukaryota</taxon>
        <taxon>Metazoa</taxon>
        <taxon>Spiralia</taxon>
        <taxon>Gnathifera</taxon>
        <taxon>Rotifera</taxon>
        <taxon>Eurotatoria</taxon>
        <taxon>Bdelloidea</taxon>
        <taxon>Philodinida</taxon>
        <taxon>Philodinidae</taxon>
        <taxon>Didymodactylos</taxon>
    </lineage>
</organism>
<comment type="similarity">
    <text evidence="4">Belongs to the kinesin light chain family.</text>
</comment>
<comment type="subunit">
    <text evidence="4">Oligomeric complex composed of two heavy chains and two light chains.</text>
</comment>
<dbReference type="EMBL" id="CAJNOQ010000047">
    <property type="protein sequence ID" value="CAF0746690.1"/>
    <property type="molecule type" value="Genomic_DNA"/>
</dbReference>
<dbReference type="PANTHER" id="PTHR45641:SF1">
    <property type="entry name" value="AAA+ ATPASE DOMAIN-CONTAINING PROTEIN"/>
    <property type="match status" value="1"/>
</dbReference>
<keyword evidence="7" id="KW-1185">Reference proteome</keyword>
<comment type="caution">
    <text evidence="5">The sequence shown here is derived from an EMBL/GenBank/DDBJ whole genome shotgun (WGS) entry which is preliminary data.</text>
</comment>
<dbReference type="PROSITE" id="PS50293">
    <property type="entry name" value="TPR_REGION"/>
    <property type="match status" value="2"/>
</dbReference>
<dbReference type="Pfam" id="PF13424">
    <property type="entry name" value="TPR_12"/>
    <property type="match status" value="1"/>
</dbReference>
<keyword evidence="4" id="KW-0493">Microtubule</keyword>
<dbReference type="AlphaFoldDB" id="A0A813P8P5"/>
<gene>
    <name evidence="5" type="ORF">GPM918_LOCUS583</name>
    <name evidence="6" type="ORF">SRO942_LOCUS584</name>
</gene>
<accession>A0A813P8P5</accession>
<keyword evidence="1" id="KW-0677">Repeat</keyword>
<name>A0A813P8P5_9BILA</name>
<evidence type="ECO:0000313" key="6">
    <source>
        <dbReference type="EMBL" id="CAF3525595.1"/>
    </source>
</evidence>
<evidence type="ECO:0000256" key="4">
    <source>
        <dbReference type="RuleBase" id="RU367020"/>
    </source>
</evidence>
<dbReference type="Proteomes" id="UP000681722">
    <property type="component" value="Unassembled WGS sequence"/>
</dbReference>
<evidence type="ECO:0000256" key="3">
    <source>
        <dbReference type="PROSITE-ProRule" id="PRU00339"/>
    </source>
</evidence>
<sequence length="156" mass="17965">MVISRYCIKRIVIAFVRVKLATTLAVLVERGNHAHEEVKVEHPLVRDLKRKVGDDISPVPHQYEGAIHEMKIKLLLIATRFVLFKNKTHPDIATTYNNIGEVHRNQGDYEKASKYYEKGLEIKLISLPPNHPSIATTYNNMRLVYDNQGDYEKALK</sequence>
<reference evidence="5" key="1">
    <citation type="submission" date="2021-02" db="EMBL/GenBank/DDBJ databases">
        <authorList>
            <person name="Nowell W R."/>
        </authorList>
    </citation>
    <scope>NUCLEOTIDE SEQUENCE</scope>
</reference>
<dbReference type="PROSITE" id="PS50005">
    <property type="entry name" value="TPR"/>
    <property type="match status" value="1"/>
</dbReference>
<dbReference type="PANTHER" id="PTHR45641">
    <property type="entry name" value="TETRATRICOPEPTIDE REPEAT PROTEIN (AFU_ORTHOLOGUE AFUA_6G03870)"/>
    <property type="match status" value="1"/>
</dbReference>
<evidence type="ECO:0000256" key="1">
    <source>
        <dbReference type="ARBA" id="ARBA00022737"/>
    </source>
</evidence>
<dbReference type="InterPro" id="IPR011990">
    <property type="entry name" value="TPR-like_helical_dom_sf"/>
</dbReference>
<keyword evidence="4" id="KW-0206">Cytoskeleton</keyword>
<dbReference type="Proteomes" id="UP000663829">
    <property type="component" value="Unassembled WGS sequence"/>
</dbReference>
<keyword evidence="2 3" id="KW-0802">TPR repeat</keyword>
<dbReference type="PRINTS" id="PR00381">
    <property type="entry name" value="KINESINLIGHT"/>
</dbReference>
<evidence type="ECO:0000256" key="2">
    <source>
        <dbReference type="ARBA" id="ARBA00022803"/>
    </source>
</evidence>
<evidence type="ECO:0000313" key="5">
    <source>
        <dbReference type="EMBL" id="CAF0746690.1"/>
    </source>
</evidence>